<dbReference type="HOGENOM" id="CLU_407193_0_0_1"/>
<dbReference type="EMBL" id="KN824411">
    <property type="protein sequence ID" value="KIM20737.1"/>
    <property type="molecule type" value="Genomic_DNA"/>
</dbReference>
<dbReference type="Proteomes" id="UP000054097">
    <property type="component" value="Unassembled WGS sequence"/>
</dbReference>
<dbReference type="AlphaFoldDB" id="A0A0C2WT81"/>
<evidence type="ECO:0000313" key="1">
    <source>
        <dbReference type="EMBL" id="KIM20737.1"/>
    </source>
</evidence>
<keyword evidence="2" id="KW-1185">Reference proteome</keyword>
<evidence type="ECO:0000313" key="2">
    <source>
        <dbReference type="Proteomes" id="UP000054097"/>
    </source>
</evidence>
<organism evidence="1 2">
    <name type="scientific">Serendipita vermifera MAFF 305830</name>
    <dbReference type="NCBI Taxonomy" id="933852"/>
    <lineage>
        <taxon>Eukaryota</taxon>
        <taxon>Fungi</taxon>
        <taxon>Dikarya</taxon>
        <taxon>Basidiomycota</taxon>
        <taxon>Agaricomycotina</taxon>
        <taxon>Agaricomycetes</taxon>
        <taxon>Sebacinales</taxon>
        <taxon>Serendipitaceae</taxon>
        <taxon>Serendipita</taxon>
    </lineage>
</organism>
<protein>
    <submittedName>
        <fullName evidence="1">Uncharacterized protein</fullName>
    </submittedName>
</protein>
<accession>A0A0C2WT81</accession>
<reference evidence="2" key="2">
    <citation type="submission" date="2015-01" db="EMBL/GenBank/DDBJ databases">
        <title>Evolutionary Origins and Diversification of the Mycorrhizal Mutualists.</title>
        <authorList>
            <consortium name="DOE Joint Genome Institute"/>
            <consortium name="Mycorrhizal Genomics Consortium"/>
            <person name="Kohler A."/>
            <person name="Kuo A."/>
            <person name="Nagy L.G."/>
            <person name="Floudas D."/>
            <person name="Copeland A."/>
            <person name="Barry K.W."/>
            <person name="Cichocki N."/>
            <person name="Veneault-Fourrey C."/>
            <person name="LaButti K."/>
            <person name="Lindquist E.A."/>
            <person name="Lipzen A."/>
            <person name="Lundell T."/>
            <person name="Morin E."/>
            <person name="Murat C."/>
            <person name="Riley R."/>
            <person name="Ohm R."/>
            <person name="Sun H."/>
            <person name="Tunlid A."/>
            <person name="Henrissat B."/>
            <person name="Grigoriev I.V."/>
            <person name="Hibbett D.S."/>
            <person name="Martin F."/>
        </authorList>
    </citation>
    <scope>NUCLEOTIDE SEQUENCE [LARGE SCALE GENOMIC DNA]</scope>
    <source>
        <strain evidence="2">MAFF 305830</strain>
    </source>
</reference>
<dbReference type="OrthoDB" id="3359674at2759"/>
<reference evidence="1 2" key="1">
    <citation type="submission" date="2014-04" db="EMBL/GenBank/DDBJ databases">
        <authorList>
            <consortium name="DOE Joint Genome Institute"/>
            <person name="Kuo A."/>
            <person name="Zuccaro A."/>
            <person name="Kohler A."/>
            <person name="Nagy L.G."/>
            <person name="Floudas D."/>
            <person name="Copeland A."/>
            <person name="Barry K.W."/>
            <person name="Cichocki N."/>
            <person name="Veneault-Fourrey C."/>
            <person name="LaButti K."/>
            <person name="Lindquist E.A."/>
            <person name="Lipzen A."/>
            <person name="Lundell T."/>
            <person name="Morin E."/>
            <person name="Murat C."/>
            <person name="Sun H."/>
            <person name="Tunlid A."/>
            <person name="Henrissat B."/>
            <person name="Grigoriev I.V."/>
            <person name="Hibbett D.S."/>
            <person name="Martin F."/>
            <person name="Nordberg H.P."/>
            <person name="Cantor M.N."/>
            <person name="Hua S.X."/>
        </authorList>
    </citation>
    <scope>NUCLEOTIDE SEQUENCE [LARGE SCALE GENOMIC DNA]</scope>
    <source>
        <strain evidence="1 2">MAFF 305830</strain>
    </source>
</reference>
<sequence>MEYGVQRTRSLIPGLVDDVVHEMFLHFVAIDWNGPFTLILVSTAWRSVVISKPRLWTWIMVDDTEADWKMRADVCAHLSRNLPLQIVLKIPFASNVSMIYLSSRCTMLIYEPGPAPVESRIEWNKYINDSILLFLKHTSKDRIRILYGSRDFYPLSHLNDAVYDEIREENQLISVLSRETSALITGLELHHPIYTGEGSTVQVQLTELWEILPSLVHLSHLKLNENVVVWKKDTVLLPVLLPSLQSLDIISPISNWRPFSLEDTWLGLFSILDSLSAPLIEELTLRGSLQRTLAVVAKGNLNVCPSELSLYVLSLDQAINVPVSDPNPAWNRLNRIRLNIPFDDEKLFSHQSVPEISLKIDTVLSFLPKTCLVCILTSGYGPFPLGLAETIDIEYDQYFRPGDNWSKDQIAAMHMGRLFVAEIALSRGYVTWGTLAFTEHATAVDRCLKTTYYESTESQIPVNIKYSRVFAELEYLRCSPDEIVTAVSVFNMRSLRILHISENLWSYDTAESTYQYIMEHAEHLPRLTTLHFESSPIYWKLLIEFLGNFNKSGGRSGITTLTLSAQPCPIVVRELKAALNSGPYGYETGYVDKDEIVYKGFRGCYTCFKCGSTYAEVVTGEDGKWKKIWIVVGTREWIINGYAGYLNSGAQNEGWVYGYGDSL</sequence>
<proteinExistence type="predicted"/>
<gene>
    <name evidence="1" type="ORF">M408DRAFT_30128</name>
</gene>
<name>A0A0C2WT81_SERVB</name>